<comment type="caution">
    <text evidence="2">The sequence shown here is derived from an EMBL/GenBank/DDBJ whole genome shotgun (WGS) entry which is preliminary data.</text>
</comment>
<keyword evidence="3" id="KW-1185">Reference proteome</keyword>
<accession>A0AAV5FCP6</accession>
<evidence type="ECO:0000313" key="3">
    <source>
        <dbReference type="Proteomes" id="UP001054889"/>
    </source>
</evidence>
<reference evidence="2" key="2">
    <citation type="submission" date="2021-12" db="EMBL/GenBank/DDBJ databases">
        <title>Resequencing data analysis of finger millet.</title>
        <authorList>
            <person name="Hatakeyama M."/>
            <person name="Aluri S."/>
            <person name="Balachadran M.T."/>
            <person name="Sivarajan S.R."/>
            <person name="Poveda L."/>
            <person name="Shimizu-Inatsugi R."/>
            <person name="Schlapbach R."/>
            <person name="Sreeman S.M."/>
            <person name="Shimizu K.K."/>
        </authorList>
    </citation>
    <scope>NUCLEOTIDE SEQUENCE</scope>
</reference>
<dbReference type="EMBL" id="BQKI01000084">
    <property type="protein sequence ID" value="GJN32747.1"/>
    <property type="molecule type" value="Genomic_DNA"/>
</dbReference>
<feature type="region of interest" description="Disordered" evidence="1">
    <location>
        <begin position="72"/>
        <end position="103"/>
    </location>
</feature>
<reference evidence="2" key="1">
    <citation type="journal article" date="2018" name="DNA Res.">
        <title>Multiple hybrid de novo genome assembly of finger millet, an orphan allotetraploid crop.</title>
        <authorList>
            <person name="Hatakeyama M."/>
            <person name="Aluri S."/>
            <person name="Balachadran M.T."/>
            <person name="Sivarajan S.R."/>
            <person name="Patrignani A."/>
            <person name="Gruter S."/>
            <person name="Poveda L."/>
            <person name="Shimizu-Inatsugi R."/>
            <person name="Baeten J."/>
            <person name="Francoijs K.J."/>
            <person name="Nataraja K.N."/>
            <person name="Reddy Y.A.N."/>
            <person name="Phadnis S."/>
            <person name="Ravikumar R.L."/>
            <person name="Schlapbach R."/>
            <person name="Sreeman S.M."/>
            <person name="Shimizu K.K."/>
        </authorList>
    </citation>
    <scope>NUCLEOTIDE SEQUENCE</scope>
</reference>
<organism evidence="2 3">
    <name type="scientific">Eleusine coracana subsp. coracana</name>
    <dbReference type="NCBI Taxonomy" id="191504"/>
    <lineage>
        <taxon>Eukaryota</taxon>
        <taxon>Viridiplantae</taxon>
        <taxon>Streptophyta</taxon>
        <taxon>Embryophyta</taxon>
        <taxon>Tracheophyta</taxon>
        <taxon>Spermatophyta</taxon>
        <taxon>Magnoliopsida</taxon>
        <taxon>Liliopsida</taxon>
        <taxon>Poales</taxon>
        <taxon>Poaceae</taxon>
        <taxon>PACMAD clade</taxon>
        <taxon>Chloridoideae</taxon>
        <taxon>Cynodonteae</taxon>
        <taxon>Eleusininae</taxon>
        <taxon>Eleusine</taxon>
    </lineage>
</organism>
<sequence length="129" mass="13470">MAGAAGGFVTRALEAMLKECAANRGKFAALQQSIQSYLGASWRCRWHQGGAEGIGGRACCCGHHGSAGVGGARARRATGRAGAAATPPRLRDQARQARGARARLSPRNQSPLFLMILACSAACSMLWRS</sequence>
<evidence type="ECO:0000256" key="1">
    <source>
        <dbReference type="SAM" id="MobiDB-lite"/>
    </source>
</evidence>
<evidence type="ECO:0000313" key="2">
    <source>
        <dbReference type="EMBL" id="GJN32747.1"/>
    </source>
</evidence>
<protein>
    <submittedName>
        <fullName evidence="2">Uncharacterized protein</fullName>
    </submittedName>
</protein>
<name>A0AAV5FCP6_ELECO</name>
<dbReference type="Proteomes" id="UP001054889">
    <property type="component" value="Unassembled WGS sequence"/>
</dbReference>
<proteinExistence type="predicted"/>
<gene>
    <name evidence="2" type="primary">gb21270</name>
    <name evidence="2" type="ORF">PR202_gb21270</name>
</gene>
<dbReference type="AlphaFoldDB" id="A0AAV5FCP6"/>